<sequence>MIARLLSGLAATALIAAPVAASAASAAAPAAKLSVAQARTGTAATKTNRQAGVSLFPALLAAAIIAGGVYLVVDSNDDSDSN</sequence>
<dbReference type="RefSeq" id="WP_256507096.1">
    <property type="nucleotide sequence ID" value="NZ_CP101740.1"/>
</dbReference>
<evidence type="ECO:0000313" key="3">
    <source>
        <dbReference type="EMBL" id="UUL83253.1"/>
    </source>
</evidence>
<feature type="transmembrane region" description="Helical" evidence="1">
    <location>
        <begin position="51"/>
        <end position="73"/>
    </location>
</feature>
<keyword evidence="1" id="KW-0472">Membrane</keyword>
<evidence type="ECO:0000256" key="1">
    <source>
        <dbReference type="SAM" id="Phobius"/>
    </source>
</evidence>
<evidence type="ECO:0000256" key="2">
    <source>
        <dbReference type="SAM" id="SignalP"/>
    </source>
</evidence>
<evidence type="ECO:0008006" key="5">
    <source>
        <dbReference type="Google" id="ProtNLM"/>
    </source>
</evidence>
<dbReference type="EMBL" id="CP101740">
    <property type="protein sequence ID" value="UUL83253.1"/>
    <property type="molecule type" value="Genomic_DNA"/>
</dbReference>
<organism evidence="3 4">
    <name type="scientific">Sphingomonas qomolangmaensis</name>
    <dbReference type="NCBI Taxonomy" id="2918765"/>
    <lineage>
        <taxon>Bacteria</taxon>
        <taxon>Pseudomonadati</taxon>
        <taxon>Pseudomonadota</taxon>
        <taxon>Alphaproteobacteria</taxon>
        <taxon>Sphingomonadales</taxon>
        <taxon>Sphingomonadaceae</taxon>
        <taxon>Sphingomonas</taxon>
    </lineage>
</organism>
<name>A0ABY5LC54_9SPHN</name>
<keyword evidence="1" id="KW-0812">Transmembrane</keyword>
<feature type="chain" id="PRO_5047154723" description="Transmembrane protein" evidence="2">
    <location>
        <begin position="24"/>
        <end position="82"/>
    </location>
</feature>
<dbReference type="Proteomes" id="UP001058533">
    <property type="component" value="Chromosome"/>
</dbReference>
<protein>
    <recommendedName>
        <fullName evidence="5">Transmembrane protein</fullName>
    </recommendedName>
</protein>
<keyword evidence="1" id="KW-1133">Transmembrane helix</keyword>
<gene>
    <name evidence="3" type="ORF">NMP03_03205</name>
</gene>
<keyword evidence="2" id="KW-0732">Signal</keyword>
<accession>A0ABY5LC54</accession>
<evidence type="ECO:0000313" key="4">
    <source>
        <dbReference type="Proteomes" id="UP001058533"/>
    </source>
</evidence>
<feature type="signal peptide" evidence="2">
    <location>
        <begin position="1"/>
        <end position="23"/>
    </location>
</feature>
<proteinExistence type="predicted"/>
<keyword evidence="4" id="KW-1185">Reference proteome</keyword>
<reference evidence="3" key="1">
    <citation type="submission" date="2022-07" db="EMBL/GenBank/DDBJ databases">
        <title>Sphingomonas sp. nov., a novel bacterium isolated from the north slope of the Mount Everest.</title>
        <authorList>
            <person name="Cui X."/>
            <person name="Liu Y."/>
        </authorList>
    </citation>
    <scope>NUCLEOTIDE SEQUENCE</scope>
    <source>
        <strain evidence="3">S5-59</strain>
    </source>
</reference>